<dbReference type="STRING" id="118168.MC7420_4860"/>
<keyword evidence="1 3" id="KW-0547">Nucleotide-binding</keyword>
<evidence type="ECO:0000256" key="2">
    <source>
        <dbReference type="ARBA" id="ARBA00022840"/>
    </source>
</evidence>
<feature type="domain" description="Protein kinase" evidence="4">
    <location>
        <begin position="15"/>
        <end position="276"/>
    </location>
</feature>
<dbReference type="InterPro" id="IPR011009">
    <property type="entry name" value="Kinase-like_dom_sf"/>
</dbReference>
<dbReference type="HOGENOM" id="CLU_012431_6_1_3"/>
<dbReference type="InterPro" id="IPR000719">
    <property type="entry name" value="Prot_kinase_dom"/>
</dbReference>
<dbReference type="RefSeq" id="WP_006100332.1">
    <property type="nucleotide sequence ID" value="NZ_DS989846.1"/>
</dbReference>
<dbReference type="Pfam" id="PF00069">
    <property type="entry name" value="Pkinase"/>
    <property type="match status" value="1"/>
</dbReference>
<dbReference type="Proteomes" id="UP000003835">
    <property type="component" value="Unassembled WGS sequence"/>
</dbReference>
<evidence type="ECO:0000256" key="1">
    <source>
        <dbReference type="ARBA" id="ARBA00022741"/>
    </source>
</evidence>
<gene>
    <name evidence="5" type="ORF">MC7420_4860</name>
</gene>
<dbReference type="PROSITE" id="PS00107">
    <property type="entry name" value="PROTEIN_KINASE_ATP"/>
    <property type="match status" value="1"/>
</dbReference>
<organism evidence="5 6">
    <name type="scientific">Coleofasciculus chthonoplastes PCC 7420</name>
    <dbReference type="NCBI Taxonomy" id="118168"/>
    <lineage>
        <taxon>Bacteria</taxon>
        <taxon>Bacillati</taxon>
        <taxon>Cyanobacteriota</taxon>
        <taxon>Cyanophyceae</taxon>
        <taxon>Coleofasciculales</taxon>
        <taxon>Coleofasciculaceae</taxon>
        <taxon>Coleofasciculus</taxon>
    </lineage>
</organism>
<evidence type="ECO:0000313" key="5">
    <source>
        <dbReference type="EMBL" id="EDX76604.1"/>
    </source>
</evidence>
<dbReference type="PROSITE" id="PS50011">
    <property type="entry name" value="PROTEIN_KINASE_DOM"/>
    <property type="match status" value="1"/>
</dbReference>
<dbReference type="InterPro" id="IPR016187">
    <property type="entry name" value="CTDL_fold"/>
</dbReference>
<name>B4VNY2_9CYAN</name>
<dbReference type="GO" id="GO:0005524">
    <property type="term" value="F:ATP binding"/>
    <property type="evidence" value="ECO:0007669"/>
    <property type="project" value="UniProtKB-UniRule"/>
</dbReference>
<dbReference type="InterPro" id="IPR008271">
    <property type="entry name" value="Ser/Thr_kinase_AS"/>
</dbReference>
<proteinExistence type="predicted"/>
<dbReference type="Pfam" id="PF03781">
    <property type="entry name" value="FGE-sulfatase"/>
    <property type="match status" value="1"/>
</dbReference>
<dbReference type="CDD" id="cd14014">
    <property type="entry name" value="STKc_PknB_like"/>
    <property type="match status" value="1"/>
</dbReference>
<dbReference type="EMBL" id="DS989846">
    <property type="protein sequence ID" value="EDX76604.1"/>
    <property type="molecule type" value="Genomic_DNA"/>
</dbReference>
<feature type="binding site" evidence="3">
    <location>
        <position position="44"/>
    </location>
    <ligand>
        <name>ATP</name>
        <dbReference type="ChEBI" id="CHEBI:30616"/>
    </ligand>
</feature>
<protein>
    <submittedName>
        <fullName evidence="5">Conserved domain protein</fullName>
    </submittedName>
</protein>
<dbReference type="SUPFAM" id="SSF56112">
    <property type="entry name" value="Protein kinase-like (PK-like)"/>
    <property type="match status" value="1"/>
</dbReference>
<dbReference type="InterPro" id="IPR051043">
    <property type="entry name" value="Sulfatase_Mod_Factor_Kinase"/>
</dbReference>
<keyword evidence="2 3" id="KW-0067">ATP-binding</keyword>
<evidence type="ECO:0000256" key="3">
    <source>
        <dbReference type="PROSITE-ProRule" id="PRU10141"/>
    </source>
</evidence>
<dbReference type="PANTHER" id="PTHR23150:SF19">
    <property type="entry name" value="FORMYLGLYCINE-GENERATING ENZYME"/>
    <property type="match status" value="1"/>
</dbReference>
<dbReference type="GO" id="GO:0120147">
    <property type="term" value="F:formylglycine-generating oxidase activity"/>
    <property type="evidence" value="ECO:0007669"/>
    <property type="project" value="TreeGrafter"/>
</dbReference>
<sequence length="557" mass="63392">MSQWKSGQLLKGGKYSIEQLLGCGGFGVTYRAKESVSGKLVAIKTLNLYQQFKPNFSQIQEKFLNEALCLARCHHPHIVEVYPQLFQEDGVWCMVMDYVEGQDLASYCQSQGRLSEAEALEIIKQVGEALIYVHQQGFLHRDIKPKNILLRQDSLSVVLIDFGLAREFIPGEEQSLTNWGTECFAPIEQYERRGNFGAYTDVYALAATLYFVLTGELPYSATIRQQGNIPLVPPKHHNPQISDRVNNAILKGMELEPQNRPQTVQEWLMLLSSPQLSVFEFEVITVDAKGEIINRCYQDAQYFVEALDDEISLEMIAIPGGEFLMGSPETEAERRDTENFQHSVKLSSFYLGKYPITQAQWQFVTTLPEVNQSLNPNPSSLKGKNRPVEQIYWNDAVEFCARLSQKTGRMYRLPSEAEWEYACRAGTTTPFYFGETITPELANFNGSFTYADAPKSIYHRQSTDVGSFPPNAFGLYDMHGNVWEWCADLWHSNYRGAPSDGRVWNSAENNQFGFMSRFRVLRGGSWVSRPKQCRCASRLNGNLDDWSLFNFGLRVVC</sequence>
<accession>B4VNY2</accession>
<reference evidence="5 6" key="1">
    <citation type="submission" date="2008-07" db="EMBL/GenBank/DDBJ databases">
        <authorList>
            <person name="Tandeau de Marsac N."/>
            <person name="Ferriera S."/>
            <person name="Johnson J."/>
            <person name="Kravitz S."/>
            <person name="Beeson K."/>
            <person name="Sutton G."/>
            <person name="Rogers Y.-H."/>
            <person name="Friedman R."/>
            <person name="Frazier M."/>
            <person name="Venter J.C."/>
        </authorList>
    </citation>
    <scope>NUCLEOTIDE SEQUENCE [LARGE SCALE GENOMIC DNA]</scope>
    <source>
        <strain evidence="5 6">PCC 7420</strain>
    </source>
</reference>
<dbReference type="AlphaFoldDB" id="B4VNY2"/>
<dbReference type="PROSITE" id="PS00108">
    <property type="entry name" value="PROTEIN_KINASE_ST"/>
    <property type="match status" value="1"/>
</dbReference>
<dbReference type="SUPFAM" id="SSF56436">
    <property type="entry name" value="C-type lectin-like"/>
    <property type="match status" value="1"/>
</dbReference>
<dbReference type="eggNOG" id="COG0515">
    <property type="taxonomic scope" value="Bacteria"/>
</dbReference>
<dbReference type="OrthoDB" id="569031at2"/>
<dbReference type="Gene3D" id="1.10.510.10">
    <property type="entry name" value="Transferase(Phosphotransferase) domain 1"/>
    <property type="match status" value="1"/>
</dbReference>
<dbReference type="InterPro" id="IPR017441">
    <property type="entry name" value="Protein_kinase_ATP_BS"/>
</dbReference>
<dbReference type="eggNOG" id="COG1262">
    <property type="taxonomic scope" value="Bacteria"/>
</dbReference>
<dbReference type="InterPro" id="IPR042095">
    <property type="entry name" value="SUMF_sf"/>
</dbReference>
<dbReference type="SMART" id="SM00220">
    <property type="entry name" value="S_TKc"/>
    <property type="match status" value="1"/>
</dbReference>
<dbReference type="PANTHER" id="PTHR23150">
    <property type="entry name" value="SULFATASE MODIFYING FACTOR 1, 2"/>
    <property type="match status" value="1"/>
</dbReference>
<evidence type="ECO:0000259" key="4">
    <source>
        <dbReference type="PROSITE" id="PS50011"/>
    </source>
</evidence>
<evidence type="ECO:0000313" key="6">
    <source>
        <dbReference type="Proteomes" id="UP000003835"/>
    </source>
</evidence>
<dbReference type="InterPro" id="IPR005532">
    <property type="entry name" value="SUMF_dom"/>
</dbReference>
<dbReference type="Gene3D" id="3.90.1580.10">
    <property type="entry name" value="paralog of FGE (formylglycine-generating enzyme)"/>
    <property type="match status" value="1"/>
</dbReference>
<dbReference type="GO" id="GO:0004672">
    <property type="term" value="F:protein kinase activity"/>
    <property type="evidence" value="ECO:0007669"/>
    <property type="project" value="InterPro"/>
</dbReference>
<keyword evidence="6" id="KW-1185">Reference proteome</keyword>